<evidence type="ECO:0000313" key="2">
    <source>
        <dbReference type="EMBL" id="CAI9281961.1"/>
    </source>
</evidence>
<dbReference type="EMBL" id="OX465080">
    <property type="protein sequence ID" value="CAI9281961.1"/>
    <property type="molecule type" value="Genomic_DNA"/>
</dbReference>
<organism evidence="1 3">
    <name type="scientific">Lactuca saligna</name>
    <name type="common">Willowleaf lettuce</name>
    <dbReference type="NCBI Taxonomy" id="75948"/>
    <lineage>
        <taxon>Eukaryota</taxon>
        <taxon>Viridiplantae</taxon>
        <taxon>Streptophyta</taxon>
        <taxon>Embryophyta</taxon>
        <taxon>Tracheophyta</taxon>
        <taxon>Spermatophyta</taxon>
        <taxon>Magnoliopsida</taxon>
        <taxon>eudicotyledons</taxon>
        <taxon>Gunneridae</taxon>
        <taxon>Pentapetalae</taxon>
        <taxon>asterids</taxon>
        <taxon>campanulids</taxon>
        <taxon>Asterales</taxon>
        <taxon>Asteraceae</taxon>
        <taxon>Cichorioideae</taxon>
        <taxon>Cichorieae</taxon>
        <taxon>Lactucinae</taxon>
        <taxon>Lactuca</taxon>
    </lineage>
</organism>
<gene>
    <name evidence="2" type="ORF">LSALG_LOCUS21627</name>
    <name evidence="1" type="ORF">LSALG_LOCUS2500</name>
</gene>
<dbReference type="AlphaFoldDB" id="A0AA35UZB9"/>
<accession>A0AA35UZB9</accession>
<proteinExistence type="predicted"/>
<reference evidence="1" key="1">
    <citation type="submission" date="2023-04" db="EMBL/GenBank/DDBJ databases">
        <authorList>
            <person name="Vijverberg K."/>
            <person name="Xiong W."/>
            <person name="Schranz E."/>
        </authorList>
    </citation>
    <scope>NUCLEOTIDE SEQUENCE</scope>
</reference>
<protein>
    <submittedName>
        <fullName evidence="1">Uncharacterized protein</fullName>
    </submittedName>
</protein>
<keyword evidence="3" id="KW-1185">Reference proteome</keyword>
<evidence type="ECO:0000313" key="1">
    <source>
        <dbReference type="EMBL" id="CAI9261725.1"/>
    </source>
</evidence>
<name>A0AA35UZB9_LACSI</name>
<sequence length="157" mass="18199">MTVNEVNLKTLLSERKRLFEEHEKLVTATNSNMEASLNEVKEFKSFLLTDNTIHNSKFIDTVNNLASHYDIEAKMEDIIASKVAKFTLLKDELMIVKTKLIKKDNELLIVKGKTFEINKSLVKIVEEKDAPYVDYISQILDATFNSYFQSYHLLMVF</sequence>
<evidence type="ECO:0000313" key="3">
    <source>
        <dbReference type="Proteomes" id="UP001177003"/>
    </source>
</evidence>
<dbReference type="EMBL" id="OX465086">
    <property type="protein sequence ID" value="CAI9261725.1"/>
    <property type="molecule type" value="Genomic_DNA"/>
</dbReference>
<dbReference type="Proteomes" id="UP001177003">
    <property type="component" value="Chromosome 0"/>
</dbReference>
<dbReference type="Proteomes" id="UP001177003">
    <property type="component" value="Chromosome 4"/>
</dbReference>